<dbReference type="InterPro" id="IPR007298">
    <property type="entry name" value="Cu-R_lipoprotein_NlpE"/>
</dbReference>
<evidence type="ECO:0000313" key="4">
    <source>
        <dbReference type="Proteomes" id="UP001500171"/>
    </source>
</evidence>
<dbReference type="PROSITE" id="PS51257">
    <property type="entry name" value="PROKAR_LIPOPROTEIN"/>
    <property type="match status" value="1"/>
</dbReference>
<evidence type="ECO:0000259" key="2">
    <source>
        <dbReference type="Pfam" id="PF14302"/>
    </source>
</evidence>
<gene>
    <name evidence="3" type="ORF">GCM10023211_08080</name>
</gene>
<dbReference type="Gene3D" id="2.40.128.640">
    <property type="match status" value="1"/>
</dbReference>
<name>A0ABP9N1X5_9GAMM</name>
<keyword evidence="1" id="KW-0732">Signal</keyword>
<feature type="domain" description="DUF4377" evidence="2">
    <location>
        <begin position="149"/>
        <end position="222"/>
    </location>
</feature>
<comment type="caution">
    <text evidence="3">The sequence shown here is derived from an EMBL/GenBank/DDBJ whole genome shotgun (WGS) entry which is preliminary data.</text>
</comment>
<dbReference type="Pfam" id="PF14302">
    <property type="entry name" value="DUF4377"/>
    <property type="match status" value="1"/>
</dbReference>
<evidence type="ECO:0000313" key="3">
    <source>
        <dbReference type="EMBL" id="GAA5107221.1"/>
    </source>
</evidence>
<dbReference type="EMBL" id="BAABHY010000001">
    <property type="protein sequence ID" value="GAA5107221.1"/>
    <property type="molecule type" value="Genomic_DNA"/>
</dbReference>
<protein>
    <recommendedName>
        <fullName evidence="2">DUF4377 domain-containing protein</fullName>
    </recommendedName>
</protein>
<reference evidence="4" key="1">
    <citation type="journal article" date="2019" name="Int. J. Syst. Evol. Microbiol.">
        <title>The Global Catalogue of Microorganisms (GCM) 10K type strain sequencing project: providing services to taxonomists for standard genome sequencing and annotation.</title>
        <authorList>
            <consortium name="The Broad Institute Genomics Platform"/>
            <consortium name="The Broad Institute Genome Sequencing Center for Infectious Disease"/>
            <person name="Wu L."/>
            <person name="Ma J."/>
        </authorList>
    </citation>
    <scope>NUCLEOTIDE SEQUENCE [LARGE SCALE GENOMIC DNA]</scope>
    <source>
        <strain evidence="4">JCM 18050</strain>
    </source>
</reference>
<evidence type="ECO:0000256" key="1">
    <source>
        <dbReference type="SAM" id="SignalP"/>
    </source>
</evidence>
<feature type="signal peptide" evidence="1">
    <location>
        <begin position="1"/>
        <end position="20"/>
    </location>
</feature>
<keyword evidence="4" id="KW-1185">Reference proteome</keyword>
<organism evidence="3 4">
    <name type="scientific">Orbus sasakiae</name>
    <dbReference type="NCBI Taxonomy" id="1078475"/>
    <lineage>
        <taxon>Bacteria</taxon>
        <taxon>Pseudomonadati</taxon>
        <taxon>Pseudomonadota</taxon>
        <taxon>Gammaproteobacteria</taxon>
        <taxon>Orbales</taxon>
        <taxon>Orbaceae</taxon>
        <taxon>Orbus</taxon>
    </lineage>
</organism>
<dbReference type="Pfam" id="PF04170">
    <property type="entry name" value="NlpE"/>
    <property type="match status" value="1"/>
</dbReference>
<dbReference type="InterPro" id="IPR025485">
    <property type="entry name" value="DUF4377"/>
</dbReference>
<dbReference type="Proteomes" id="UP001500171">
    <property type="component" value="Unassembled WGS sequence"/>
</dbReference>
<proteinExistence type="predicted"/>
<accession>A0ABP9N1X5</accession>
<sequence>MKKIMLVLAVILMAGCSASKQTDSVDTEHTAQNSLDWAGVYEGVLPCADCEGIKTTLTLTYDGKFKLEEAYEDGNLTYIPQAMTGNIVWDKSRPVIYLSQNDEQRIYFVGEGYVKAYDIEGNPIESELNYTLNQIQVFEGDRVIKEIEVGPKLIPCQGVAPMQCLQVKHVGDKSWSLHYEAIEGFDYKPGFIYRLKIAEMERDDAPADRSTIIWKLVSVISKTRA</sequence>
<dbReference type="RefSeq" id="WP_345489074.1">
    <property type="nucleotide sequence ID" value="NZ_BAABHY010000001.1"/>
</dbReference>
<feature type="chain" id="PRO_5047005874" description="DUF4377 domain-containing protein" evidence="1">
    <location>
        <begin position="21"/>
        <end position="225"/>
    </location>
</feature>